<sequence>MFSHEGTHLNPIRILELPLPLRIASSTKQQEQTVSVSKLIQKTKGKQRKGSNIRSRRNKGSMAKDMGQTQALVTKGTLPKARTSLARKERSRKRDRLSNNKIETNRDSTKRG</sequence>
<protein>
    <submittedName>
        <fullName evidence="2">Uncharacterized protein</fullName>
    </submittedName>
</protein>
<comment type="caution">
    <text evidence="2">The sequence shown here is derived from an EMBL/GenBank/DDBJ whole genome shotgun (WGS) entry which is preliminary data.</text>
</comment>
<reference evidence="2 3" key="1">
    <citation type="submission" date="2020-09" db="EMBL/GenBank/DDBJ databases">
        <title>De no assembly of potato wild relative species, Solanum commersonii.</title>
        <authorList>
            <person name="Cho K."/>
        </authorList>
    </citation>
    <scope>NUCLEOTIDE SEQUENCE [LARGE SCALE GENOMIC DNA]</scope>
    <source>
        <strain evidence="2">LZ3.2</strain>
        <tissue evidence="2">Leaf</tissue>
    </source>
</reference>
<feature type="region of interest" description="Disordered" evidence="1">
    <location>
        <begin position="26"/>
        <end position="112"/>
    </location>
</feature>
<evidence type="ECO:0000313" key="3">
    <source>
        <dbReference type="Proteomes" id="UP000824120"/>
    </source>
</evidence>
<gene>
    <name evidence="2" type="ORF">H5410_030361</name>
</gene>
<feature type="compositionally biased region" description="Basic residues" evidence="1">
    <location>
        <begin position="41"/>
        <end position="59"/>
    </location>
</feature>
<proteinExistence type="predicted"/>
<keyword evidence="3" id="KW-1185">Reference proteome</keyword>
<evidence type="ECO:0000313" key="2">
    <source>
        <dbReference type="EMBL" id="KAG5598991.1"/>
    </source>
</evidence>
<dbReference type="AlphaFoldDB" id="A0A9J5YGM5"/>
<name>A0A9J5YGM5_SOLCO</name>
<feature type="compositionally biased region" description="Polar residues" evidence="1">
    <location>
        <begin position="26"/>
        <end position="40"/>
    </location>
</feature>
<dbReference type="EMBL" id="JACXVP010000006">
    <property type="protein sequence ID" value="KAG5598991.1"/>
    <property type="molecule type" value="Genomic_DNA"/>
</dbReference>
<dbReference type="Proteomes" id="UP000824120">
    <property type="component" value="Chromosome 6"/>
</dbReference>
<feature type="compositionally biased region" description="Basic and acidic residues" evidence="1">
    <location>
        <begin position="103"/>
        <end position="112"/>
    </location>
</feature>
<evidence type="ECO:0000256" key="1">
    <source>
        <dbReference type="SAM" id="MobiDB-lite"/>
    </source>
</evidence>
<accession>A0A9J5YGM5</accession>
<organism evidence="2 3">
    <name type="scientific">Solanum commersonii</name>
    <name type="common">Commerson's wild potato</name>
    <name type="synonym">Commerson's nightshade</name>
    <dbReference type="NCBI Taxonomy" id="4109"/>
    <lineage>
        <taxon>Eukaryota</taxon>
        <taxon>Viridiplantae</taxon>
        <taxon>Streptophyta</taxon>
        <taxon>Embryophyta</taxon>
        <taxon>Tracheophyta</taxon>
        <taxon>Spermatophyta</taxon>
        <taxon>Magnoliopsida</taxon>
        <taxon>eudicotyledons</taxon>
        <taxon>Gunneridae</taxon>
        <taxon>Pentapetalae</taxon>
        <taxon>asterids</taxon>
        <taxon>lamiids</taxon>
        <taxon>Solanales</taxon>
        <taxon>Solanaceae</taxon>
        <taxon>Solanoideae</taxon>
        <taxon>Solaneae</taxon>
        <taxon>Solanum</taxon>
    </lineage>
</organism>